<comment type="function">
    <text evidence="1">Probably binds the 23S rRNA.</text>
</comment>
<name>A0A060A559_9RHOD</name>
<dbReference type="GO" id="GO:1990904">
    <property type="term" value="C:ribonucleoprotein complex"/>
    <property type="evidence" value="ECO:0007669"/>
    <property type="project" value="UniProtKB-KW"/>
</dbReference>
<dbReference type="PANTHER" id="PTHR10746:SF17">
    <property type="entry name" value="LARGE RIBOSOMAL SUBUNIT PROTEIN UL4C"/>
    <property type="match status" value="1"/>
</dbReference>
<evidence type="ECO:0000256" key="3">
    <source>
        <dbReference type="ARBA" id="ARBA00022730"/>
    </source>
</evidence>
<keyword evidence="10" id="KW-0150">Chloroplast</keyword>
<dbReference type="InterPro" id="IPR023574">
    <property type="entry name" value="Ribosomal_uL4_dom_sf"/>
</dbReference>
<dbReference type="InterPro" id="IPR013005">
    <property type="entry name" value="Ribosomal_uL4-like"/>
</dbReference>
<dbReference type="GO" id="GO:0019843">
    <property type="term" value="F:rRNA binding"/>
    <property type="evidence" value="ECO:0007669"/>
    <property type="project" value="UniProtKB-KW"/>
</dbReference>
<protein>
    <recommendedName>
        <fullName evidence="7">Large ribosomal subunit protein uL4c</fullName>
    </recommendedName>
    <alternativeName>
        <fullName evidence="8">50S ribosomal protein L4, chloroplastic</fullName>
    </alternativeName>
</protein>
<dbReference type="NCBIfam" id="TIGR03953">
    <property type="entry name" value="rplD_bact"/>
    <property type="match status" value="1"/>
</dbReference>
<keyword evidence="10" id="KW-0934">Plastid</keyword>
<geneLocation type="chloroplast" evidence="10"/>
<dbReference type="SUPFAM" id="SSF52166">
    <property type="entry name" value="Ribosomal protein L4"/>
    <property type="match status" value="1"/>
</dbReference>
<accession>A0A060A559</accession>
<evidence type="ECO:0000256" key="1">
    <source>
        <dbReference type="ARBA" id="ARBA00004083"/>
    </source>
</evidence>
<comment type="similarity">
    <text evidence="2">Belongs to the universal ribosomal protein uL4 family.</text>
</comment>
<evidence type="ECO:0000313" key="10">
    <source>
        <dbReference type="EMBL" id="AIA61204.1"/>
    </source>
</evidence>
<organism evidence="10">
    <name type="scientific">Cyanidiaceae sp. MX-AZ01</name>
    <dbReference type="NCBI Taxonomy" id="1503164"/>
    <lineage>
        <taxon>Eukaryota</taxon>
        <taxon>Rhodophyta</taxon>
        <taxon>Bangiophyceae</taxon>
        <taxon>Cyanidiales</taxon>
        <taxon>Cyanidiaceae</taxon>
    </lineage>
</organism>
<dbReference type="EMBL" id="KJ569775">
    <property type="protein sequence ID" value="AIA61204.1"/>
    <property type="molecule type" value="Genomic_DNA"/>
</dbReference>
<evidence type="ECO:0000256" key="9">
    <source>
        <dbReference type="SAM" id="MobiDB-lite"/>
    </source>
</evidence>
<gene>
    <name evidence="10" type="primary">rpl4</name>
</gene>
<dbReference type="GO" id="GO:0006412">
    <property type="term" value="P:translation"/>
    <property type="evidence" value="ECO:0007669"/>
    <property type="project" value="InterPro"/>
</dbReference>
<keyword evidence="6" id="KW-0687">Ribonucleoprotein</keyword>
<keyword evidence="5 10" id="KW-0689">Ribosomal protein</keyword>
<feature type="region of interest" description="Disordered" evidence="9">
    <location>
        <begin position="27"/>
        <end position="56"/>
    </location>
</feature>
<keyword evidence="3" id="KW-0699">rRNA-binding</keyword>
<dbReference type="AlphaFoldDB" id="A0A060A559"/>
<dbReference type="Gene3D" id="3.40.1370.10">
    <property type="match status" value="1"/>
</dbReference>
<dbReference type="Pfam" id="PF00573">
    <property type="entry name" value="Ribosomal_L4"/>
    <property type="match status" value="1"/>
</dbReference>
<evidence type="ECO:0000256" key="5">
    <source>
        <dbReference type="ARBA" id="ARBA00022980"/>
    </source>
</evidence>
<reference evidence="10" key="1">
    <citation type="submission" date="2014-03" db="EMBL/GenBank/DDBJ databases">
        <title>Metagenomic reconstruction of the complete chloroplast and mitochondrial genomes of a novel unicellular red alga from the Cyanidiaceae family.</title>
        <authorList>
            <person name="Servin-Garciduenas L.E."/>
            <person name="Martinez-Romero E."/>
        </authorList>
    </citation>
    <scope>NUCLEOTIDE SEQUENCE</scope>
    <source>
        <strain evidence="10">MX-AZ01</strain>
    </source>
</reference>
<evidence type="ECO:0000256" key="2">
    <source>
        <dbReference type="ARBA" id="ARBA00010528"/>
    </source>
</evidence>
<sequence length="180" mass="20680">MQNLTHILHRALRTHLLSLRQWGAHTKTRAEVRGGGRKPWKQKGTGRARAGSRRSPLWRGGGVTFGPRGVAMHLKINRKEAQKAVKVALMACSHKMHVVDPPLLERPSCQRIHQMLPPTQVLWIVHEKEKHFRLSCQNLSQLDVIQAQQLYVKPLLWAKQIWISSKAVPILEKQYQIQIL</sequence>
<proteinExistence type="inferred from homology"/>
<feature type="compositionally biased region" description="Basic residues" evidence="9">
    <location>
        <begin position="35"/>
        <end position="52"/>
    </location>
</feature>
<evidence type="ECO:0000256" key="7">
    <source>
        <dbReference type="ARBA" id="ARBA00035208"/>
    </source>
</evidence>
<dbReference type="PANTHER" id="PTHR10746">
    <property type="entry name" value="50S RIBOSOMAL PROTEIN L4"/>
    <property type="match status" value="1"/>
</dbReference>
<keyword evidence="4" id="KW-0694">RNA-binding</keyword>
<evidence type="ECO:0000256" key="6">
    <source>
        <dbReference type="ARBA" id="ARBA00023274"/>
    </source>
</evidence>
<evidence type="ECO:0000256" key="4">
    <source>
        <dbReference type="ARBA" id="ARBA00022884"/>
    </source>
</evidence>
<dbReference type="InterPro" id="IPR002136">
    <property type="entry name" value="Ribosomal_uL4"/>
</dbReference>
<evidence type="ECO:0000256" key="8">
    <source>
        <dbReference type="ARBA" id="ARBA00035387"/>
    </source>
</evidence>
<dbReference type="GO" id="GO:0003735">
    <property type="term" value="F:structural constituent of ribosome"/>
    <property type="evidence" value="ECO:0007669"/>
    <property type="project" value="InterPro"/>
</dbReference>
<dbReference type="GO" id="GO:0005840">
    <property type="term" value="C:ribosome"/>
    <property type="evidence" value="ECO:0007669"/>
    <property type="project" value="UniProtKB-KW"/>
</dbReference>